<organism evidence="1 2">
    <name type="scientific">Flagellimonas algicola</name>
    <dbReference type="NCBI Taxonomy" id="2583815"/>
    <lineage>
        <taxon>Bacteria</taxon>
        <taxon>Pseudomonadati</taxon>
        <taxon>Bacteroidota</taxon>
        <taxon>Flavobacteriia</taxon>
        <taxon>Flavobacteriales</taxon>
        <taxon>Flavobacteriaceae</taxon>
        <taxon>Flagellimonas</taxon>
    </lineage>
</organism>
<accession>A0ABY2WHQ5</accession>
<gene>
    <name evidence="1" type="ORF">FGG15_17370</name>
</gene>
<proteinExistence type="predicted"/>
<dbReference type="Proteomes" id="UP000751614">
    <property type="component" value="Unassembled WGS sequence"/>
</dbReference>
<comment type="caution">
    <text evidence="1">The sequence shown here is derived from an EMBL/GenBank/DDBJ whole genome shotgun (WGS) entry which is preliminary data.</text>
</comment>
<dbReference type="EMBL" id="VCNI01000003">
    <property type="protein sequence ID" value="TMU50993.1"/>
    <property type="molecule type" value="Genomic_DNA"/>
</dbReference>
<keyword evidence="2" id="KW-1185">Reference proteome</keyword>
<dbReference type="RefSeq" id="WP_138838688.1">
    <property type="nucleotide sequence ID" value="NZ_VCNI01000003.1"/>
</dbReference>
<evidence type="ECO:0000313" key="2">
    <source>
        <dbReference type="Proteomes" id="UP000751614"/>
    </source>
</evidence>
<name>A0ABY2WHQ5_9FLAO</name>
<reference evidence="1 2" key="1">
    <citation type="submission" date="2019-05" db="EMBL/GenBank/DDBJ databases">
        <title>Flagellimonas sp. AsT0115, sp. nov., isolated from a marine red algae, Asparagopsis taxiformis.</title>
        <authorList>
            <person name="Kim J."/>
            <person name="Jeong S.E."/>
            <person name="Jeon C.O."/>
        </authorList>
    </citation>
    <scope>NUCLEOTIDE SEQUENCE [LARGE SCALE GENOMIC DNA]</scope>
    <source>
        <strain evidence="1 2">AsT0115</strain>
    </source>
</reference>
<evidence type="ECO:0000313" key="1">
    <source>
        <dbReference type="EMBL" id="TMU50993.1"/>
    </source>
</evidence>
<protein>
    <submittedName>
        <fullName evidence="1">Uncharacterized protein</fullName>
    </submittedName>
</protein>
<sequence length="230" mass="27260">MSIFNRKIKKKHLEQFALNIAEILEPEMPQIKTAIDLSKIYGIHFMHKPRGIHITRGYGQKEFELINRNHKTRFNLTGISVYNKKEKCFQPLKLYFQSDGLSIIEVENPEYFHRTFDLSQIQKGEIKVEHLPKLENPDQKIAEKALKSLTKEQMKLLELDSTFEIEFDQKLLYTILDMEDGNYIAVDKKGKIYRLNHDHEERLKLIANKPTDFFEIYDGRKSKLDQLLFD</sequence>